<dbReference type="RefSeq" id="WP_020935213.1">
    <property type="nucleotide sequence ID" value="NC_021915.1"/>
</dbReference>
<reference evidence="1 2" key="1">
    <citation type="submission" date="2012-11" db="EMBL/GenBank/DDBJ databases">
        <title>The complete genome sequence of Corynebacterium maris Coryn-1 (=DSM 45190).</title>
        <authorList>
            <person name="Schaffert L."/>
            <person name="Albersmeier A."/>
            <person name="Kalinowski J."/>
            <person name="Ruckert C."/>
        </authorList>
    </citation>
    <scope>NUCLEOTIDE SEQUENCE [LARGE SCALE GENOMIC DNA]</scope>
    <source>
        <strain evidence="2">Coryn-1</strain>
    </source>
</reference>
<protein>
    <submittedName>
        <fullName evidence="1">Uncharacterized protein</fullName>
    </submittedName>
</protein>
<name>S5T3Q7_9CORY</name>
<dbReference type="eggNOG" id="ENOG5031Y0U">
    <property type="taxonomic scope" value="Bacteria"/>
</dbReference>
<dbReference type="EMBL" id="CP003924">
    <property type="protein sequence ID" value="AGS35280.1"/>
    <property type="molecule type" value="Genomic_DNA"/>
</dbReference>
<gene>
    <name evidence="1" type="ORF">B841_09035</name>
</gene>
<dbReference type="OrthoDB" id="4427887at2"/>
<evidence type="ECO:0000313" key="2">
    <source>
        <dbReference type="Proteomes" id="UP000015388"/>
    </source>
</evidence>
<keyword evidence="2" id="KW-1185">Reference proteome</keyword>
<organism evidence="1 2">
    <name type="scientific">Corynebacterium maris DSM 45190</name>
    <dbReference type="NCBI Taxonomy" id="1224163"/>
    <lineage>
        <taxon>Bacteria</taxon>
        <taxon>Bacillati</taxon>
        <taxon>Actinomycetota</taxon>
        <taxon>Actinomycetes</taxon>
        <taxon>Mycobacteriales</taxon>
        <taxon>Corynebacteriaceae</taxon>
        <taxon>Corynebacterium</taxon>
    </lineage>
</organism>
<accession>S5T3Q7</accession>
<evidence type="ECO:0000313" key="1">
    <source>
        <dbReference type="EMBL" id="AGS35280.1"/>
    </source>
</evidence>
<dbReference type="KEGG" id="cmd:B841_09035"/>
<sequence length="158" mass="16837">MTTLTFTALEAPADVPAVREVLAAHGLAAPEHGPLLVDERSGAPSSFEASFLGPGATTFYGTLFHASPADAELVYDLAAAGGLLVTATPGPPHIIVCGRTHDAVDVTDESVPPWLEIICFVDSPAELRDALGGGWRRHRSPFADRYWGGPEKWPEEHR</sequence>
<proteinExistence type="predicted"/>
<dbReference type="PATRIC" id="fig|1224163.3.peg.1817"/>
<dbReference type="HOGENOM" id="CLU_1755759_0_0_11"/>
<dbReference type="Proteomes" id="UP000015388">
    <property type="component" value="Chromosome"/>
</dbReference>
<dbReference type="AlphaFoldDB" id="S5T3Q7"/>